<dbReference type="SUPFAM" id="SSF53474">
    <property type="entry name" value="alpha/beta-Hydrolases"/>
    <property type="match status" value="1"/>
</dbReference>
<dbReference type="InterPro" id="IPR019149">
    <property type="entry name" value="ABHD18"/>
</dbReference>
<accession>A0A0L0DES5</accession>
<dbReference type="EMBL" id="GL349462">
    <property type="protein sequence ID" value="KNC50720.1"/>
    <property type="molecule type" value="Genomic_DNA"/>
</dbReference>
<dbReference type="AlphaFoldDB" id="A0A0L0DES5"/>
<dbReference type="eggNOG" id="KOG1551">
    <property type="taxonomic scope" value="Eukaryota"/>
</dbReference>
<evidence type="ECO:0000313" key="2">
    <source>
        <dbReference type="Proteomes" id="UP000054408"/>
    </source>
</evidence>
<sequence length="385" mass="39879">MMMVHVPLGPSYSPDSFSLGVDAAPPRASLWSSSLIILSKLAGLLDLVAVRLSPDVFLADGMGDDVVYAKAFALGLEKGPNVAPAELTIEREVAAAHDGGIATAVVSFRSPVADLLEEEAKTARAEIVAPVTGPPPQRLEDLVAGADVVIHCPMTGDIGFSFRRRSYALPLATSTGAVSIILQIAFYGPRRPASMGGRYGLPTVAHVASQGAAVFTEARALAEWARAAGSRTITYAGVSFGGAMASMAALLDPQSHAVISTVGTHSPAPPFSQGLLAQTVDWPAIGGRYGPVGRALWAISTDAIPAPSTSTSCKRIARILYAADDKYIPREASASLYDALGASSATVSLTRAAMPGGHGWAIMCARRRHVAAIVDAVAAQLQLVD</sequence>
<gene>
    <name evidence="1" type="ORF">AMSG_06609</name>
</gene>
<dbReference type="GeneID" id="25565727"/>
<keyword evidence="2" id="KW-1185">Reference proteome</keyword>
<protein>
    <submittedName>
        <fullName evidence="1">Uncharacterized protein</fullName>
    </submittedName>
</protein>
<proteinExistence type="predicted"/>
<dbReference type="Gene3D" id="3.40.50.1820">
    <property type="entry name" value="alpha/beta hydrolase"/>
    <property type="match status" value="1"/>
</dbReference>
<dbReference type="OMA" id="IMCARRR"/>
<dbReference type="OrthoDB" id="9987145at2759"/>
<dbReference type="PANTHER" id="PTHR13617">
    <property type="entry name" value="PROTEIN ABHD18"/>
    <property type="match status" value="1"/>
</dbReference>
<name>A0A0L0DES5_THETB</name>
<dbReference type="PANTHER" id="PTHR13617:SF14">
    <property type="entry name" value="PROTEIN ABHD18"/>
    <property type="match status" value="1"/>
</dbReference>
<organism evidence="1 2">
    <name type="scientific">Thecamonas trahens ATCC 50062</name>
    <dbReference type="NCBI Taxonomy" id="461836"/>
    <lineage>
        <taxon>Eukaryota</taxon>
        <taxon>Apusozoa</taxon>
        <taxon>Apusomonadida</taxon>
        <taxon>Apusomonadidae</taxon>
        <taxon>Thecamonas</taxon>
    </lineage>
</organism>
<dbReference type="InterPro" id="IPR029058">
    <property type="entry name" value="AB_hydrolase_fold"/>
</dbReference>
<dbReference type="Proteomes" id="UP000054408">
    <property type="component" value="Unassembled WGS sequence"/>
</dbReference>
<dbReference type="RefSeq" id="XP_013756689.1">
    <property type="nucleotide sequence ID" value="XM_013901235.1"/>
</dbReference>
<evidence type="ECO:0000313" key="1">
    <source>
        <dbReference type="EMBL" id="KNC50720.1"/>
    </source>
</evidence>
<dbReference type="Pfam" id="PF09752">
    <property type="entry name" value="ABHD18"/>
    <property type="match status" value="1"/>
</dbReference>
<reference evidence="1 2" key="1">
    <citation type="submission" date="2010-05" db="EMBL/GenBank/DDBJ databases">
        <title>The Genome Sequence of Thecamonas trahens ATCC 50062.</title>
        <authorList>
            <consortium name="The Broad Institute Genome Sequencing Platform"/>
            <person name="Russ C."/>
            <person name="Cuomo C."/>
            <person name="Shea T."/>
            <person name="Young S.K."/>
            <person name="Zeng Q."/>
            <person name="Koehrsen M."/>
            <person name="Haas B."/>
            <person name="Borodovsky M."/>
            <person name="Guigo R."/>
            <person name="Alvarado L."/>
            <person name="Berlin A."/>
            <person name="Bochicchio J."/>
            <person name="Borenstein D."/>
            <person name="Chapman S."/>
            <person name="Chen Z."/>
            <person name="Freedman E."/>
            <person name="Gellesch M."/>
            <person name="Goldberg J."/>
            <person name="Griggs A."/>
            <person name="Gujja S."/>
            <person name="Heilman E."/>
            <person name="Heiman D."/>
            <person name="Hepburn T."/>
            <person name="Howarth C."/>
            <person name="Jen D."/>
            <person name="Larson L."/>
            <person name="Mehta T."/>
            <person name="Park D."/>
            <person name="Pearson M."/>
            <person name="Roberts A."/>
            <person name="Saif S."/>
            <person name="Shenoy N."/>
            <person name="Sisk P."/>
            <person name="Stolte C."/>
            <person name="Sykes S."/>
            <person name="Thomson T."/>
            <person name="Walk T."/>
            <person name="White J."/>
            <person name="Yandava C."/>
            <person name="Burger G."/>
            <person name="Gray M.W."/>
            <person name="Holland P.W.H."/>
            <person name="King N."/>
            <person name="Lang F.B.F."/>
            <person name="Roger A.J."/>
            <person name="Ruiz-Trillo I."/>
            <person name="Lander E."/>
            <person name="Nusbaum C."/>
        </authorList>
    </citation>
    <scope>NUCLEOTIDE SEQUENCE [LARGE SCALE GENOMIC DNA]</scope>
    <source>
        <strain evidence="1 2">ATCC 50062</strain>
    </source>
</reference>